<evidence type="ECO:0000313" key="3">
    <source>
        <dbReference type="Proteomes" id="UP000233332"/>
    </source>
</evidence>
<keyword evidence="2" id="KW-0489">Methyltransferase</keyword>
<dbReference type="InterPro" id="IPR013216">
    <property type="entry name" value="Methyltransf_11"/>
</dbReference>
<proteinExistence type="predicted"/>
<dbReference type="Gene3D" id="3.40.50.150">
    <property type="entry name" value="Vaccinia Virus protein VP39"/>
    <property type="match status" value="1"/>
</dbReference>
<dbReference type="GO" id="GO:0032259">
    <property type="term" value="P:methylation"/>
    <property type="evidence" value="ECO:0007669"/>
    <property type="project" value="UniProtKB-KW"/>
</dbReference>
<accession>A0A2N3LB81</accession>
<dbReference type="Pfam" id="PF08241">
    <property type="entry name" value="Methyltransf_11"/>
    <property type="match status" value="1"/>
</dbReference>
<dbReference type="AlphaFoldDB" id="A0A2N3LB81"/>
<keyword evidence="2" id="KW-0808">Transferase</keyword>
<keyword evidence="3" id="KW-1185">Reference proteome</keyword>
<dbReference type="GO" id="GO:0008757">
    <property type="term" value="F:S-adenosylmethionine-dependent methyltransferase activity"/>
    <property type="evidence" value="ECO:0007669"/>
    <property type="project" value="InterPro"/>
</dbReference>
<sequence length="266" mass="29039">MRKISEFTSDNKAAWNASATYHQATLDIEACVTKLRDTQYGFFDSTFGVTLNTIGVQGKKAVQIGCNNGREALSLAKMGATSVLGIDQSDAFLTQAETLKNASGLECQFLCADIYHLPSQVDGDFDLGVITIGVLNWMPDLERFFQSVAGLLVSGGTLAIYETHPVLEMFDPAAPDPFTPQSSYFDTAPHASEDPITYDGSSGENVPVSWWFSHTMGAIITAAIQAGLKVDRLTEYPHSNREVQFDIYEGCHAQVPMCFELVLTKN</sequence>
<gene>
    <name evidence="2" type="ORF">COO92_01710</name>
</gene>
<dbReference type="CDD" id="cd02440">
    <property type="entry name" value="AdoMet_MTases"/>
    <property type="match status" value="1"/>
</dbReference>
<dbReference type="PANTHER" id="PTHR43861">
    <property type="entry name" value="TRANS-ACONITATE 2-METHYLTRANSFERASE-RELATED"/>
    <property type="match status" value="1"/>
</dbReference>
<dbReference type="EMBL" id="NXGX01000001">
    <property type="protein sequence ID" value="PKR60113.1"/>
    <property type="molecule type" value="Genomic_DNA"/>
</dbReference>
<dbReference type="SUPFAM" id="SSF53335">
    <property type="entry name" value="S-adenosyl-L-methionine-dependent methyltransferases"/>
    <property type="match status" value="1"/>
</dbReference>
<comment type="caution">
    <text evidence="2">The sequence shown here is derived from an EMBL/GenBank/DDBJ whole genome shotgun (WGS) entry which is preliminary data.</text>
</comment>
<name>A0A2N3LB81_9PROT</name>
<feature type="domain" description="Methyltransferase type 11" evidence="1">
    <location>
        <begin position="63"/>
        <end position="160"/>
    </location>
</feature>
<dbReference type="Proteomes" id="UP000233332">
    <property type="component" value="Unassembled WGS sequence"/>
</dbReference>
<protein>
    <submittedName>
        <fullName evidence="2">SAM-dependent methyltransferase</fullName>
    </submittedName>
</protein>
<evidence type="ECO:0000259" key="1">
    <source>
        <dbReference type="Pfam" id="PF08241"/>
    </source>
</evidence>
<reference evidence="2 3" key="1">
    <citation type="submission" date="2017-09" db="EMBL/GenBank/DDBJ databases">
        <title>Biodiversity and function of Thalassospira species in the particle-attached aromatic-hydrocarbon-degrading consortia from the surface seawater of the China South Sea.</title>
        <authorList>
            <person name="Dong C."/>
            <person name="Lai Q."/>
            <person name="Shao Z."/>
        </authorList>
    </citation>
    <scope>NUCLEOTIDE SEQUENCE [LARGE SCALE GENOMIC DNA]</scope>
    <source>
        <strain evidence="2 3">139Z-12</strain>
    </source>
</reference>
<evidence type="ECO:0000313" key="2">
    <source>
        <dbReference type="EMBL" id="PKR60113.1"/>
    </source>
</evidence>
<organism evidence="2 3">
    <name type="scientific">Thalassospira lohafexi</name>
    <dbReference type="NCBI Taxonomy" id="744227"/>
    <lineage>
        <taxon>Bacteria</taxon>
        <taxon>Pseudomonadati</taxon>
        <taxon>Pseudomonadota</taxon>
        <taxon>Alphaproteobacteria</taxon>
        <taxon>Rhodospirillales</taxon>
        <taxon>Thalassospiraceae</taxon>
        <taxon>Thalassospira</taxon>
    </lineage>
</organism>
<dbReference type="RefSeq" id="WP_101299368.1">
    <property type="nucleotide sequence ID" value="NZ_NXGX01000001.1"/>
</dbReference>
<dbReference type="InterPro" id="IPR029063">
    <property type="entry name" value="SAM-dependent_MTases_sf"/>
</dbReference>